<reference evidence="2 3" key="1">
    <citation type="submission" date="2017-02" db="EMBL/GenBank/DDBJ databases">
        <authorList>
            <person name="Peterson S.W."/>
        </authorList>
    </citation>
    <scope>NUCLEOTIDE SEQUENCE [LARGE SCALE GENOMIC DNA]</scope>
    <source>
        <strain evidence="2 3">DSM 18034</strain>
    </source>
</reference>
<keyword evidence="1" id="KW-0472">Membrane</keyword>
<sequence length="170" mass="19217">MNRPMLGSRALRWLKCFHLLAVSCWVGGAVALTVLACHRQFMDDAAALYGLNVASCVVDMQVVVLPGAYGCLVTGLIYGLFTRFGFFRHGWLILKWIITVAAILFGMLYLGPWEEALRDLSLELGPDVFTNSEYLRVFSLHSRWGQIQAFVLVLTIFLSVFKPWKNLRTK</sequence>
<name>A0A1T4WV06_9BACT</name>
<evidence type="ECO:0000313" key="3">
    <source>
        <dbReference type="Proteomes" id="UP000189733"/>
    </source>
</evidence>
<dbReference type="AlphaFoldDB" id="A0A1T4WV06"/>
<accession>A0A1T4WV06</accession>
<feature type="transmembrane region" description="Helical" evidence="1">
    <location>
        <begin position="60"/>
        <end position="81"/>
    </location>
</feature>
<proteinExistence type="predicted"/>
<feature type="transmembrane region" description="Helical" evidence="1">
    <location>
        <begin position="144"/>
        <end position="161"/>
    </location>
</feature>
<gene>
    <name evidence="2" type="ORF">SAMN02745702_02685</name>
</gene>
<organism evidence="2 3">
    <name type="scientific">Desulfobaculum bizertense DSM 18034</name>
    <dbReference type="NCBI Taxonomy" id="1121442"/>
    <lineage>
        <taxon>Bacteria</taxon>
        <taxon>Pseudomonadati</taxon>
        <taxon>Thermodesulfobacteriota</taxon>
        <taxon>Desulfovibrionia</taxon>
        <taxon>Desulfovibrionales</taxon>
        <taxon>Desulfovibrionaceae</taxon>
        <taxon>Desulfobaculum</taxon>
    </lineage>
</organism>
<dbReference type="STRING" id="1121442.SAMN02745702_02685"/>
<evidence type="ECO:0008006" key="4">
    <source>
        <dbReference type="Google" id="ProtNLM"/>
    </source>
</evidence>
<evidence type="ECO:0000256" key="1">
    <source>
        <dbReference type="SAM" id="Phobius"/>
    </source>
</evidence>
<keyword evidence="3" id="KW-1185">Reference proteome</keyword>
<dbReference type="Proteomes" id="UP000189733">
    <property type="component" value="Unassembled WGS sequence"/>
</dbReference>
<keyword evidence="1" id="KW-0812">Transmembrane</keyword>
<dbReference type="RefSeq" id="WP_233814529.1">
    <property type="nucleotide sequence ID" value="NZ_FUYA01000011.1"/>
</dbReference>
<evidence type="ECO:0000313" key="2">
    <source>
        <dbReference type="EMBL" id="SKA81212.1"/>
    </source>
</evidence>
<keyword evidence="1" id="KW-1133">Transmembrane helix</keyword>
<dbReference type="EMBL" id="FUYA01000011">
    <property type="protein sequence ID" value="SKA81212.1"/>
    <property type="molecule type" value="Genomic_DNA"/>
</dbReference>
<feature type="transmembrane region" description="Helical" evidence="1">
    <location>
        <begin position="93"/>
        <end position="111"/>
    </location>
</feature>
<protein>
    <recommendedName>
        <fullName evidence="4">DUF2269 family protein</fullName>
    </recommendedName>
</protein>